<accession>A0A8S5R6G6</accession>
<reference evidence="1" key="1">
    <citation type="journal article" date="2021" name="Proc. Natl. Acad. Sci. U.S.A.">
        <title>A Catalog of Tens of Thousands of Viruses from Human Metagenomes Reveals Hidden Associations with Chronic Diseases.</title>
        <authorList>
            <person name="Tisza M.J."/>
            <person name="Buck C.B."/>
        </authorList>
    </citation>
    <scope>NUCLEOTIDE SEQUENCE</scope>
    <source>
        <strain evidence="1">CtBoB21</strain>
    </source>
</reference>
<organism evidence="1">
    <name type="scientific">Myoviridae sp. ctBoB21</name>
    <dbReference type="NCBI Taxonomy" id="2827287"/>
    <lineage>
        <taxon>Viruses</taxon>
        <taxon>Duplodnaviria</taxon>
        <taxon>Heunggongvirae</taxon>
        <taxon>Uroviricota</taxon>
        <taxon>Caudoviricetes</taxon>
    </lineage>
</organism>
<evidence type="ECO:0000313" key="1">
    <source>
        <dbReference type="EMBL" id="DAE26723.1"/>
    </source>
</evidence>
<proteinExistence type="predicted"/>
<dbReference type="EMBL" id="BK015822">
    <property type="protein sequence ID" value="DAE26723.1"/>
    <property type="molecule type" value="Genomic_DNA"/>
</dbReference>
<protein>
    <submittedName>
        <fullName evidence="1">Uncharacterized protein</fullName>
    </submittedName>
</protein>
<sequence length="185" mass="20430">MKTNEQIESVIISKFANDVLGVSAIKEEHINNQLAVLDSELAKAAAKKAAAAAAYKTAENEYLLQTNLGDIQTNILQRAIKEFAILKEDIDFLVWIANNHKLQFVSDICTDTTTRLMSFLNNMYISYVSGKNAAKKAASEKKAAKAAAKARLENADTSVLSDIEFEKMVAKMREDREKAKKAATK</sequence>
<name>A0A8S5R6G6_9CAUD</name>